<evidence type="ECO:0000313" key="2">
    <source>
        <dbReference type="EMBL" id="MCH9276414.1"/>
    </source>
</evidence>
<comment type="caution">
    <text evidence="2">The sequence shown here is derived from an EMBL/GenBank/DDBJ whole genome shotgun (WGS) entry which is preliminary data.</text>
</comment>
<keyword evidence="3" id="KW-1185">Reference proteome</keyword>
<proteinExistence type="predicted"/>
<gene>
    <name evidence="2" type="ORF">JS533_009065</name>
</gene>
<protein>
    <submittedName>
        <fullName evidence="2">Uncharacterized protein</fullName>
    </submittedName>
</protein>
<dbReference type="EMBL" id="JAFEJT020000038">
    <property type="protein sequence ID" value="MCH9276414.1"/>
    <property type="molecule type" value="Genomic_DNA"/>
</dbReference>
<dbReference type="Proteomes" id="UP000710815">
    <property type="component" value="Unassembled WGS sequence"/>
</dbReference>
<reference evidence="2 3" key="1">
    <citation type="journal article" date="2021" name="Environ. Microbiol.">
        <title>Genetic insights into the dark matter of the mammalian gut microbiota through targeted genome reconstruction.</title>
        <authorList>
            <person name="Lugli G.A."/>
            <person name="Alessandri G."/>
            <person name="Milani C."/>
            <person name="Viappiani A."/>
            <person name="Fontana F."/>
            <person name="Tarracchini C."/>
            <person name="Mancabelli L."/>
            <person name="Argentini C."/>
            <person name="Ruiz L."/>
            <person name="Margolles A."/>
            <person name="van Sinderen D."/>
            <person name="Turroni F."/>
            <person name="Ventura M."/>
        </authorList>
    </citation>
    <scope>NUCLEOTIDE SEQUENCE [LARGE SCALE GENOMIC DNA]</scope>
    <source>
        <strain evidence="2 3">MA1</strain>
    </source>
</reference>
<sequence>MSASEQNTDPTRLADTGTLTMPPRWAGDVDVYAPGKDDDWQRVVRMTGGVGVADDPSRLTATVLLDVNCYEQADGSTEAFAGLSLDINEKTALPVALGSRTAAAYALMQAAFEQNAPEPDTNMVDELEALIGRAAERLTAAHANTTIQADKEA</sequence>
<name>A0ABS9VWF0_9BIFI</name>
<organism evidence="2 3">
    <name type="scientific">Bifidobacterium amazonense</name>
    <dbReference type="NCBI Taxonomy" id="2809027"/>
    <lineage>
        <taxon>Bacteria</taxon>
        <taxon>Bacillati</taxon>
        <taxon>Actinomycetota</taxon>
        <taxon>Actinomycetes</taxon>
        <taxon>Bifidobacteriales</taxon>
        <taxon>Bifidobacteriaceae</taxon>
        <taxon>Bifidobacterium</taxon>
    </lineage>
</organism>
<accession>A0ABS9VWF0</accession>
<reference evidence="2 3" key="2">
    <citation type="journal article" date="2021" name="Syst. Appl. Microbiol.">
        <title>Phylogenetic classification of ten novel species belonging to the genus Bifidobacterium comprising B. phasiani sp. nov., B. pongonis sp. nov., B. saguinibicoloris sp. nov., B. colobi sp. nov., B. simiiventris sp. nov., B. santillanense sp. nov., B. miconis sp. nov., B. amazonense sp. nov., B. pluvialisilvae sp. nov., and B. miconisargentati sp. nov.</title>
        <authorList>
            <person name="Lugli G.A."/>
            <person name="Calvete-Torre I."/>
            <person name="Alessandri G."/>
            <person name="Milani C."/>
            <person name="Turroni F."/>
            <person name="Laiolo P."/>
            <person name="Ossiprandi M.C."/>
            <person name="Margolles A."/>
            <person name="Ruiz L."/>
            <person name="Ventura M."/>
        </authorList>
    </citation>
    <scope>NUCLEOTIDE SEQUENCE [LARGE SCALE GENOMIC DNA]</scope>
    <source>
        <strain evidence="2 3">MA1</strain>
    </source>
</reference>
<feature type="compositionally biased region" description="Polar residues" evidence="1">
    <location>
        <begin position="1"/>
        <end position="10"/>
    </location>
</feature>
<evidence type="ECO:0000313" key="3">
    <source>
        <dbReference type="Proteomes" id="UP000710815"/>
    </source>
</evidence>
<dbReference type="RefSeq" id="WP_241514098.1">
    <property type="nucleotide sequence ID" value="NZ_JAFEJT020000038.1"/>
</dbReference>
<evidence type="ECO:0000256" key="1">
    <source>
        <dbReference type="SAM" id="MobiDB-lite"/>
    </source>
</evidence>
<feature type="region of interest" description="Disordered" evidence="1">
    <location>
        <begin position="1"/>
        <end position="21"/>
    </location>
</feature>